<dbReference type="EMBL" id="JXXK01000032">
    <property type="protein sequence ID" value="KJF38733.1"/>
    <property type="molecule type" value="Genomic_DNA"/>
</dbReference>
<keyword evidence="2" id="KW-1185">Reference proteome</keyword>
<evidence type="ECO:0000313" key="1">
    <source>
        <dbReference type="EMBL" id="KJF38733.1"/>
    </source>
</evidence>
<reference evidence="1" key="1">
    <citation type="submission" date="2015-02" db="EMBL/GenBank/DDBJ databases">
        <title>A novel member of the family Ruminococcaceae isolated from human feces.</title>
        <authorList>
            <person name="Shkoporov A.N."/>
            <person name="Chaplin A.V."/>
            <person name="Motuzova O.V."/>
            <person name="Kafarskaia L.I."/>
            <person name="Khokhlova E.V."/>
            <person name="Efimov B.A."/>
        </authorList>
    </citation>
    <scope>NUCLEOTIDE SEQUENCE [LARGE SCALE GENOMIC DNA]</scope>
    <source>
        <strain evidence="1">585-1</strain>
    </source>
</reference>
<name>A0A0D8IYY6_9FIRM</name>
<accession>A0A0D8IYY6</accession>
<dbReference type="Proteomes" id="UP000032483">
    <property type="component" value="Unassembled WGS sequence"/>
</dbReference>
<organism evidence="1 2">
    <name type="scientific">Ruthenibacterium lactatiformans</name>
    <dbReference type="NCBI Taxonomy" id="1550024"/>
    <lineage>
        <taxon>Bacteria</taxon>
        <taxon>Bacillati</taxon>
        <taxon>Bacillota</taxon>
        <taxon>Clostridia</taxon>
        <taxon>Eubacteriales</taxon>
        <taxon>Oscillospiraceae</taxon>
        <taxon>Ruthenibacterium</taxon>
    </lineage>
</organism>
<evidence type="ECO:0000313" key="2">
    <source>
        <dbReference type="Proteomes" id="UP000032483"/>
    </source>
</evidence>
<comment type="caution">
    <text evidence="1">The sequence shown here is derived from an EMBL/GenBank/DDBJ whole genome shotgun (WGS) entry which is preliminary data.</text>
</comment>
<dbReference type="RefSeq" id="WP_050006310.1">
    <property type="nucleotide sequence ID" value="NZ_JXXK01000032.1"/>
</dbReference>
<dbReference type="GeneID" id="42858115"/>
<gene>
    <name evidence="1" type="ORF">TQ39_16315</name>
</gene>
<dbReference type="AlphaFoldDB" id="A0A0D8IYY6"/>
<proteinExistence type="predicted"/>
<protein>
    <submittedName>
        <fullName evidence="1">Uncharacterized protein</fullName>
    </submittedName>
</protein>
<sequence length="209" mass="23946">MNVTNNKNLTNTMPSSSAPLRVLEEDNQLLRQMLEALIDMYHMESALKKHHKAYLHIREEAEEMCDMFTAAIQMMDERNKEMKEDAMKMDKNKMDVAQTMENPCAGCTECCGSCFDDLLKEILPEHQLAMLRTLEKLEKSGGGVIFTMNAYDKAVDDMLCLCEGIDIMMEVMKAVFSGEPVTKQAVEQLMSMIQCMADEICERWSEMER</sequence>